<proteinExistence type="predicted"/>
<evidence type="ECO:0008006" key="4">
    <source>
        <dbReference type="Google" id="ProtNLM"/>
    </source>
</evidence>
<keyword evidence="3" id="KW-1185">Reference proteome</keyword>
<accession>A0ABT8QPP7</accession>
<name>A0ABT8QPP7_9FIRM</name>
<organism evidence="2 3">
    <name type="scientific">Desulfosporosinus nitroreducens</name>
    <dbReference type="NCBI Taxonomy" id="2018668"/>
    <lineage>
        <taxon>Bacteria</taxon>
        <taxon>Bacillati</taxon>
        <taxon>Bacillota</taxon>
        <taxon>Clostridia</taxon>
        <taxon>Eubacteriales</taxon>
        <taxon>Desulfitobacteriaceae</taxon>
        <taxon>Desulfosporosinus</taxon>
    </lineage>
</organism>
<sequence>MKRFRIVNLALMTIITAATLTLTSCSATSMVEKGQEPPTNIPSYSKTQQLDTIVNLGSIKIRIDSVSMIKNTTESQPDLQGHLALGLEVGNISSESVRFYPEQIVVTTNTGEQLLADMPESADLGGLLGGVFPPKRILQGYVMFPLQKSSPTDISEITILIKAPQNEKDQPLGDDHRLVIPIQQS</sequence>
<protein>
    <recommendedName>
        <fullName evidence="4">DUF4352 domain-containing protein</fullName>
    </recommendedName>
</protein>
<evidence type="ECO:0000313" key="2">
    <source>
        <dbReference type="EMBL" id="MDO0823327.1"/>
    </source>
</evidence>
<keyword evidence="1" id="KW-0732">Signal</keyword>
<evidence type="ECO:0000313" key="3">
    <source>
        <dbReference type="Proteomes" id="UP001176021"/>
    </source>
</evidence>
<dbReference type="EMBL" id="JAMJEV010000008">
    <property type="protein sequence ID" value="MDO0823327.1"/>
    <property type="molecule type" value="Genomic_DNA"/>
</dbReference>
<dbReference type="PROSITE" id="PS51257">
    <property type="entry name" value="PROKAR_LIPOPROTEIN"/>
    <property type="match status" value="1"/>
</dbReference>
<comment type="caution">
    <text evidence="2">The sequence shown here is derived from an EMBL/GenBank/DDBJ whole genome shotgun (WGS) entry which is preliminary data.</text>
</comment>
<feature type="signal peptide" evidence="1">
    <location>
        <begin position="1"/>
        <end position="17"/>
    </location>
</feature>
<reference evidence="2" key="1">
    <citation type="submission" date="2022-05" db="EMBL/GenBank/DDBJ databases">
        <title>Expanded diversity of anoxic marine methylotrophy in a Black Sea sulfate reducing microorganism.</title>
        <authorList>
            <person name="Fischer P.Q."/>
            <person name="Stams A.J.M."/>
            <person name="Villanueva L."/>
            <person name="Sousa D.Z."/>
        </authorList>
    </citation>
    <scope>NUCLEOTIDE SEQUENCE</scope>
    <source>
        <strain evidence="2">P130</strain>
    </source>
</reference>
<dbReference type="Proteomes" id="UP001176021">
    <property type="component" value="Unassembled WGS sequence"/>
</dbReference>
<gene>
    <name evidence="2" type="ORF">M8H41_10730</name>
</gene>
<evidence type="ECO:0000256" key="1">
    <source>
        <dbReference type="SAM" id="SignalP"/>
    </source>
</evidence>
<dbReference type="RefSeq" id="WP_252468844.1">
    <property type="nucleotide sequence ID" value="NZ_JAMHFY010000008.1"/>
</dbReference>
<feature type="chain" id="PRO_5046627538" description="DUF4352 domain-containing protein" evidence="1">
    <location>
        <begin position="18"/>
        <end position="185"/>
    </location>
</feature>